<keyword evidence="12" id="KW-1185">Reference proteome</keyword>
<feature type="domain" description="Flagellar hook-associated protein FlgK helical" evidence="10">
    <location>
        <begin position="105"/>
        <end position="322"/>
    </location>
</feature>
<dbReference type="Pfam" id="PF07196">
    <property type="entry name" value="Flagellin_IN"/>
    <property type="match status" value="1"/>
</dbReference>
<keyword evidence="6 7" id="KW-0975">Bacterial flagellum</keyword>
<evidence type="ECO:0000256" key="4">
    <source>
        <dbReference type="ARBA" id="ARBA00016244"/>
    </source>
</evidence>
<evidence type="ECO:0000256" key="2">
    <source>
        <dbReference type="ARBA" id="ARBA00004613"/>
    </source>
</evidence>
<evidence type="ECO:0000313" key="11">
    <source>
        <dbReference type="EMBL" id="OAF10944.1"/>
    </source>
</evidence>
<feature type="domain" description="Flagellar basal-body/hook protein C-terminal" evidence="9">
    <location>
        <begin position="547"/>
        <end position="585"/>
    </location>
</feature>
<evidence type="ECO:0000256" key="1">
    <source>
        <dbReference type="ARBA" id="ARBA00004117"/>
    </source>
</evidence>
<dbReference type="InterPro" id="IPR010810">
    <property type="entry name" value="Flagellin_hook_IN_motif"/>
</dbReference>
<feature type="domain" description="Flagellar basal body rod protein N-terminal" evidence="8">
    <location>
        <begin position="9"/>
        <end position="37"/>
    </location>
</feature>
<evidence type="ECO:0000256" key="6">
    <source>
        <dbReference type="ARBA" id="ARBA00023143"/>
    </source>
</evidence>
<keyword evidence="11" id="KW-0282">Flagellum</keyword>
<dbReference type="PRINTS" id="PR01005">
    <property type="entry name" value="FLGHOOKAP1"/>
</dbReference>
<dbReference type="NCBIfam" id="TIGR02492">
    <property type="entry name" value="flgK_ends"/>
    <property type="match status" value="1"/>
</dbReference>
<dbReference type="Pfam" id="PF00460">
    <property type="entry name" value="Flg_bb_rod"/>
    <property type="match status" value="1"/>
</dbReference>
<dbReference type="PROSITE" id="PS00588">
    <property type="entry name" value="FLAGELLA_BB_ROD"/>
    <property type="match status" value="1"/>
</dbReference>
<gene>
    <name evidence="7" type="primary">flgK</name>
    <name evidence="11" type="ORF">AXW67_25195</name>
</gene>
<comment type="subcellular location">
    <subcellularLocation>
        <location evidence="1">Bacterial flagellum basal body</location>
    </subcellularLocation>
    <subcellularLocation>
        <location evidence="2 7">Secreted</location>
    </subcellularLocation>
</comment>
<dbReference type="PANTHER" id="PTHR30033:SF1">
    <property type="entry name" value="FLAGELLAR HOOK-ASSOCIATED PROTEIN 1"/>
    <property type="match status" value="1"/>
</dbReference>
<dbReference type="GO" id="GO:0009425">
    <property type="term" value="C:bacterial-type flagellum basal body"/>
    <property type="evidence" value="ECO:0007669"/>
    <property type="project" value="UniProtKB-SubCell"/>
</dbReference>
<dbReference type="InterPro" id="IPR002371">
    <property type="entry name" value="FlgK"/>
</dbReference>
<dbReference type="PANTHER" id="PTHR30033">
    <property type="entry name" value="FLAGELLAR HOOK-ASSOCIATED PROTEIN 1"/>
    <property type="match status" value="1"/>
</dbReference>
<dbReference type="InterPro" id="IPR019776">
    <property type="entry name" value="Flagellar_basal_body_rod_CS"/>
</dbReference>
<keyword evidence="5 7" id="KW-0964">Secreted</keyword>
<protein>
    <recommendedName>
        <fullName evidence="4 7">Flagellar hook-associated protein 1</fullName>
        <shortName evidence="7">HAP1</shortName>
    </recommendedName>
</protein>
<dbReference type="RefSeq" id="WP_063681042.1">
    <property type="nucleotide sequence ID" value="NZ_LSEF01000091.1"/>
</dbReference>
<evidence type="ECO:0000259" key="9">
    <source>
        <dbReference type="Pfam" id="PF06429"/>
    </source>
</evidence>
<dbReference type="Proteomes" id="UP000077173">
    <property type="component" value="Unassembled WGS sequence"/>
</dbReference>
<comment type="caution">
    <text evidence="11">The sequence shown here is derived from an EMBL/GenBank/DDBJ whole genome shotgun (WGS) entry which is preliminary data.</text>
</comment>
<dbReference type="Pfam" id="PF22638">
    <property type="entry name" value="FlgK_D1"/>
    <property type="match status" value="1"/>
</dbReference>
<name>A0A176YTE1_9BRAD</name>
<dbReference type="AlphaFoldDB" id="A0A176YTE1"/>
<proteinExistence type="inferred from homology"/>
<dbReference type="GO" id="GO:0044780">
    <property type="term" value="P:bacterial-type flagellum assembly"/>
    <property type="evidence" value="ECO:0007669"/>
    <property type="project" value="InterPro"/>
</dbReference>
<dbReference type="InterPro" id="IPR010930">
    <property type="entry name" value="Flg_bb/hook_C_dom"/>
</dbReference>
<reference evidence="11 12" key="1">
    <citation type="submission" date="2016-02" db="EMBL/GenBank/DDBJ databases">
        <title>Draft genome sequence of the strain BR 10247T Bradyrhizobium neotropicale isolated from nodules of Centrolobium paraense.</title>
        <authorList>
            <person name="Simoes-Araujo J.L."/>
            <person name="Barauna A.C."/>
            <person name="Silva K."/>
            <person name="Zilli J.E."/>
        </authorList>
    </citation>
    <scope>NUCLEOTIDE SEQUENCE [LARGE SCALE GENOMIC DNA]</scope>
    <source>
        <strain evidence="11 12">BR 10247</strain>
    </source>
</reference>
<dbReference type="EMBL" id="LSEF01000091">
    <property type="protein sequence ID" value="OAF10944.1"/>
    <property type="molecule type" value="Genomic_DNA"/>
</dbReference>
<dbReference type="SUPFAM" id="SSF64518">
    <property type="entry name" value="Phase 1 flagellin"/>
    <property type="match status" value="1"/>
</dbReference>
<dbReference type="InterPro" id="IPR053927">
    <property type="entry name" value="FlgK_helical"/>
</dbReference>
<comment type="similarity">
    <text evidence="3 7">Belongs to the flagella basal body rod proteins family.</text>
</comment>
<organism evidence="11 12">
    <name type="scientific">Bradyrhizobium neotropicale</name>
    <dbReference type="NCBI Taxonomy" id="1497615"/>
    <lineage>
        <taxon>Bacteria</taxon>
        <taxon>Pseudomonadati</taxon>
        <taxon>Pseudomonadota</taxon>
        <taxon>Alphaproteobacteria</taxon>
        <taxon>Hyphomicrobiales</taxon>
        <taxon>Nitrobacteraceae</taxon>
        <taxon>Bradyrhizobium</taxon>
    </lineage>
</organism>
<dbReference type="GO" id="GO:0005576">
    <property type="term" value="C:extracellular region"/>
    <property type="evidence" value="ECO:0007669"/>
    <property type="project" value="UniProtKB-SubCell"/>
</dbReference>
<evidence type="ECO:0000259" key="8">
    <source>
        <dbReference type="Pfam" id="PF00460"/>
    </source>
</evidence>
<dbReference type="GO" id="GO:0009424">
    <property type="term" value="C:bacterial-type flagellum hook"/>
    <property type="evidence" value="ECO:0007669"/>
    <property type="project" value="UniProtKB-UniRule"/>
</dbReference>
<dbReference type="InterPro" id="IPR001444">
    <property type="entry name" value="Flag_bb_rod_N"/>
</dbReference>
<dbReference type="Pfam" id="PF06429">
    <property type="entry name" value="Flg_bbr_C"/>
    <property type="match status" value="1"/>
</dbReference>
<keyword evidence="11" id="KW-0966">Cell projection</keyword>
<evidence type="ECO:0000256" key="3">
    <source>
        <dbReference type="ARBA" id="ARBA00009677"/>
    </source>
</evidence>
<keyword evidence="11" id="KW-0969">Cilium</keyword>
<evidence type="ECO:0000313" key="12">
    <source>
        <dbReference type="Proteomes" id="UP000077173"/>
    </source>
</evidence>
<evidence type="ECO:0000256" key="7">
    <source>
        <dbReference type="RuleBase" id="RU362065"/>
    </source>
</evidence>
<evidence type="ECO:0000259" key="10">
    <source>
        <dbReference type="Pfam" id="PF22638"/>
    </source>
</evidence>
<evidence type="ECO:0000256" key="5">
    <source>
        <dbReference type="ARBA" id="ARBA00022525"/>
    </source>
</evidence>
<accession>A0A176YTE1</accession>
<sequence length="591" mass="59033">MSLDIARLVAFSGLSATSVQISVTSSNISNADTTGYTKKTAAQSSTVTNGVGTGVTVTGITSTVDKLLLKSLTGATSDLGAADTTNTYLTSLEKLYGSTSSSSSSSTGTSLANSIASLESALSSLASTPSSASLQSNAISALDDVASQLRETSSGIQKLRANADQDIASSIDGVNDDLQQIANLNAEIKQTAAAGQSTADLEDQRNTALQDIASKMNISYFTASNGDLQIYTTSGQALVDSTAHTISYTAAANVTASTTYTAGSSSSGFSAITVNGVDITSQITGGDIGALITLRDKTLPAAQSQLDQLAQQLASAMNGVSNSASSVPAPTGLTGTTSVTSSTALSATGTVRVAVTDQSGNLVSYGDLDLSSYSTVGDLVTAINGISGLSASVDADGHLSITATGSGNGVAINEMTSSVGSSGEGFSRYFGLNDLVTGTSASDIAVNSSILSGTKELQLATLDASSSLTVGSTVLSSGSATVVNAFYNALTDSRTFASTGGLAATTGSFADYASAIVADVASKSSQASSSYTAKETAQSTYASSLSSQSGVNLDEESAKLSTLQNKYSAASALIQAINSMYSALLTAVQST</sequence>
<dbReference type="GO" id="GO:0005198">
    <property type="term" value="F:structural molecule activity"/>
    <property type="evidence" value="ECO:0007669"/>
    <property type="project" value="UniProtKB-UniRule"/>
</dbReference>